<name>A0ABW2TWI7_9PSEU</name>
<reference evidence="3" key="1">
    <citation type="journal article" date="2019" name="Int. J. Syst. Evol. Microbiol.">
        <title>The Global Catalogue of Microorganisms (GCM) 10K type strain sequencing project: providing services to taxonomists for standard genome sequencing and annotation.</title>
        <authorList>
            <consortium name="The Broad Institute Genomics Platform"/>
            <consortium name="The Broad Institute Genome Sequencing Center for Infectious Disease"/>
            <person name="Wu L."/>
            <person name="Ma J."/>
        </authorList>
    </citation>
    <scope>NUCLEOTIDE SEQUENCE [LARGE SCALE GENOMIC DNA]</scope>
    <source>
        <strain evidence="3">JCM 17695</strain>
    </source>
</reference>
<proteinExistence type="predicted"/>
<keyword evidence="1" id="KW-0472">Membrane</keyword>
<sequence>MYQPLRPGSPSAGTYSTCDVGGQRVEIAIRQPLRPTGAEPRVMTCDDDVHLLADGAREVSAVVRSELIILPVAMVIVGAYLFFPRLLWFMAWFSTPKAMRPGGGRA</sequence>
<dbReference type="Proteomes" id="UP001596512">
    <property type="component" value="Unassembled WGS sequence"/>
</dbReference>
<keyword evidence="3" id="KW-1185">Reference proteome</keyword>
<dbReference type="EMBL" id="JBHTEY010000004">
    <property type="protein sequence ID" value="MFC7617173.1"/>
    <property type="molecule type" value="Genomic_DNA"/>
</dbReference>
<evidence type="ECO:0000256" key="1">
    <source>
        <dbReference type="SAM" id="Phobius"/>
    </source>
</evidence>
<evidence type="ECO:0000313" key="2">
    <source>
        <dbReference type="EMBL" id="MFC7617173.1"/>
    </source>
</evidence>
<feature type="transmembrane region" description="Helical" evidence="1">
    <location>
        <begin position="68"/>
        <end position="93"/>
    </location>
</feature>
<keyword evidence="1" id="KW-1133">Transmembrane helix</keyword>
<gene>
    <name evidence="2" type="ORF">ACFQV2_30860</name>
</gene>
<keyword evidence="1" id="KW-0812">Transmembrane</keyword>
<protein>
    <submittedName>
        <fullName evidence="2">Uncharacterized protein</fullName>
    </submittedName>
</protein>
<evidence type="ECO:0000313" key="3">
    <source>
        <dbReference type="Proteomes" id="UP001596512"/>
    </source>
</evidence>
<comment type="caution">
    <text evidence="2">The sequence shown here is derived from an EMBL/GenBank/DDBJ whole genome shotgun (WGS) entry which is preliminary data.</text>
</comment>
<accession>A0ABW2TWI7</accession>
<organism evidence="2 3">
    <name type="scientific">Actinokineospora soli</name>
    <dbReference type="NCBI Taxonomy" id="1048753"/>
    <lineage>
        <taxon>Bacteria</taxon>
        <taxon>Bacillati</taxon>
        <taxon>Actinomycetota</taxon>
        <taxon>Actinomycetes</taxon>
        <taxon>Pseudonocardiales</taxon>
        <taxon>Pseudonocardiaceae</taxon>
        <taxon>Actinokineospora</taxon>
    </lineage>
</organism>